<dbReference type="STRING" id="1190415.SAMN05216593_12214"/>
<evidence type="ECO:0000313" key="1">
    <source>
        <dbReference type="EMBL" id="SHN27932.1"/>
    </source>
</evidence>
<evidence type="ECO:0000313" key="2">
    <source>
        <dbReference type="Proteomes" id="UP000183983"/>
    </source>
</evidence>
<protein>
    <submittedName>
        <fullName evidence="1">Transcriptional regulator, AlpA family</fullName>
    </submittedName>
</protein>
<dbReference type="Proteomes" id="UP000183983">
    <property type="component" value="Unassembled WGS sequence"/>
</dbReference>
<dbReference type="RefSeq" id="WP_073172311.1">
    <property type="nucleotide sequence ID" value="NZ_FRDA01000022.1"/>
</dbReference>
<dbReference type="OrthoDB" id="8455288at2"/>
<sequence length="73" mass="8245">MEQSNDPNAIVILRRPQVEKRTGLTKSGIYFLINNGSFPRPVPLGIRAVGWIEAEVSAWLSHKCEKRLTQAVR</sequence>
<dbReference type="Pfam" id="PF05930">
    <property type="entry name" value="Phage_AlpA"/>
    <property type="match status" value="1"/>
</dbReference>
<reference evidence="1 2" key="1">
    <citation type="submission" date="2016-11" db="EMBL/GenBank/DDBJ databases">
        <authorList>
            <person name="Jaros S."/>
            <person name="Januszkiewicz K."/>
            <person name="Wedrychowicz H."/>
        </authorList>
    </citation>
    <scope>NUCLEOTIDE SEQUENCE [LARGE SCALE GENOMIC DNA]</scope>
    <source>
        <strain evidence="1 2">LMG 26898</strain>
    </source>
</reference>
<dbReference type="InterPro" id="IPR052931">
    <property type="entry name" value="Prophage_regulatory_activator"/>
</dbReference>
<dbReference type="InterPro" id="IPR010260">
    <property type="entry name" value="AlpA"/>
</dbReference>
<dbReference type="PANTHER" id="PTHR36154">
    <property type="entry name" value="DNA-BINDING TRANSCRIPTIONAL ACTIVATOR ALPA"/>
    <property type="match status" value="1"/>
</dbReference>
<dbReference type="EMBL" id="FRDA01000022">
    <property type="protein sequence ID" value="SHN27932.1"/>
    <property type="molecule type" value="Genomic_DNA"/>
</dbReference>
<gene>
    <name evidence="1" type="ORF">SAMN05216593_12214</name>
</gene>
<accession>A0A1M7QAZ8</accession>
<dbReference type="AlphaFoldDB" id="A0A1M7QAZ8"/>
<organism evidence="1 2">
    <name type="scientific">Pseudomonas asturiensis</name>
    <dbReference type="NCBI Taxonomy" id="1190415"/>
    <lineage>
        <taxon>Bacteria</taxon>
        <taxon>Pseudomonadati</taxon>
        <taxon>Pseudomonadota</taxon>
        <taxon>Gammaproteobacteria</taxon>
        <taxon>Pseudomonadales</taxon>
        <taxon>Pseudomonadaceae</taxon>
        <taxon>Pseudomonas</taxon>
    </lineage>
</organism>
<dbReference type="Gene3D" id="1.10.238.160">
    <property type="match status" value="1"/>
</dbReference>
<name>A0A1M7QAZ8_9PSED</name>
<proteinExistence type="predicted"/>
<dbReference type="PANTHER" id="PTHR36154:SF1">
    <property type="entry name" value="DNA-BINDING TRANSCRIPTIONAL ACTIVATOR ALPA"/>
    <property type="match status" value="1"/>
</dbReference>